<reference evidence="1 2" key="1">
    <citation type="submission" date="2016-11" db="EMBL/GenBank/DDBJ databases">
        <authorList>
            <person name="Jaros S."/>
            <person name="Januszkiewicz K."/>
            <person name="Wedrychowicz H."/>
        </authorList>
    </citation>
    <scope>NUCLEOTIDE SEQUENCE [LARGE SCALE GENOMIC DNA]</scope>
    <source>
        <strain evidence="1 2">DSM 44666</strain>
    </source>
</reference>
<gene>
    <name evidence="1" type="ORF">SAMN05444392_111103</name>
</gene>
<proteinExistence type="predicted"/>
<keyword evidence="2" id="KW-1185">Reference proteome</keyword>
<sequence>MMFLISMSDRNKSHVCDFFYYGFSQLSTFFVLNRKPSAMRVEDNMLYKNTRVKTCFRTEGPPVNNVFPCRVASSSPCGVLLPDTSVLKMTPPAIFQPMYRPIASHSLWVATYAAVSRPPASTAIASAPQSEAFGFARCISPNSRLVITSAIQVPVHSSNIRNKTPRT</sequence>
<dbReference type="AlphaFoldDB" id="A0A1M5A1Z7"/>
<protein>
    <submittedName>
        <fullName evidence="1">Uncharacterized protein</fullName>
    </submittedName>
</protein>
<evidence type="ECO:0000313" key="2">
    <source>
        <dbReference type="Proteomes" id="UP000184476"/>
    </source>
</evidence>
<name>A0A1M5A1Z7_9BACL</name>
<dbReference type="Proteomes" id="UP000184476">
    <property type="component" value="Unassembled WGS sequence"/>
</dbReference>
<dbReference type="EMBL" id="FQVL01000011">
    <property type="protein sequence ID" value="SHF24244.1"/>
    <property type="molecule type" value="Genomic_DNA"/>
</dbReference>
<organism evidence="1 2">
    <name type="scientific">Seinonella peptonophila</name>
    <dbReference type="NCBI Taxonomy" id="112248"/>
    <lineage>
        <taxon>Bacteria</taxon>
        <taxon>Bacillati</taxon>
        <taxon>Bacillota</taxon>
        <taxon>Bacilli</taxon>
        <taxon>Bacillales</taxon>
        <taxon>Thermoactinomycetaceae</taxon>
        <taxon>Seinonella</taxon>
    </lineage>
</organism>
<evidence type="ECO:0000313" key="1">
    <source>
        <dbReference type="EMBL" id="SHF24244.1"/>
    </source>
</evidence>
<accession>A0A1M5A1Z7</accession>